<dbReference type="Proteomes" id="UP000448292">
    <property type="component" value="Unassembled WGS sequence"/>
</dbReference>
<dbReference type="InterPro" id="IPR047656">
    <property type="entry name" value="IS481-like_transpos"/>
</dbReference>
<dbReference type="InterPro" id="IPR012337">
    <property type="entry name" value="RNaseH-like_sf"/>
</dbReference>
<dbReference type="GO" id="GO:0015074">
    <property type="term" value="P:DNA integration"/>
    <property type="evidence" value="ECO:0007669"/>
    <property type="project" value="InterPro"/>
</dbReference>
<dbReference type="InterPro" id="IPR009057">
    <property type="entry name" value="Homeodomain-like_sf"/>
</dbReference>
<evidence type="ECO:0000313" key="3">
    <source>
        <dbReference type="Proteomes" id="UP000448292"/>
    </source>
</evidence>
<dbReference type="NCBIfam" id="NF033577">
    <property type="entry name" value="transpos_IS481"/>
    <property type="match status" value="1"/>
</dbReference>
<accession>A0A7M3M9S5</accession>
<dbReference type="Pfam" id="PF13683">
    <property type="entry name" value="rve_3"/>
    <property type="match status" value="1"/>
</dbReference>
<dbReference type="OrthoDB" id="5392015at2"/>
<dbReference type="PANTHER" id="PTHR46889:SF4">
    <property type="entry name" value="TRANSPOSASE INSO FOR INSERTION SEQUENCE ELEMENT IS911B-RELATED"/>
    <property type="match status" value="1"/>
</dbReference>
<dbReference type="AlphaFoldDB" id="A0A7M3M9S5"/>
<dbReference type="PANTHER" id="PTHR46889">
    <property type="entry name" value="TRANSPOSASE INSF FOR INSERTION SEQUENCE IS3B-RELATED"/>
    <property type="match status" value="1"/>
</dbReference>
<evidence type="ECO:0000313" key="2">
    <source>
        <dbReference type="EMBL" id="TVM13251.1"/>
    </source>
</evidence>
<name>A0A7M3M9S5_9BACT</name>
<feature type="domain" description="Integrase catalytic" evidence="1">
    <location>
        <begin position="157"/>
        <end position="334"/>
    </location>
</feature>
<dbReference type="SUPFAM" id="SSF53098">
    <property type="entry name" value="Ribonuclease H-like"/>
    <property type="match status" value="1"/>
</dbReference>
<evidence type="ECO:0000259" key="1">
    <source>
        <dbReference type="PROSITE" id="PS50994"/>
    </source>
</evidence>
<keyword evidence="3" id="KW-1185">Reference proteome</keyword>
<dbReference type="RefSeq" id="WP_144304657.1">
    <property type="nucleotide sequence ID" value="NZ_QMIE01000044.1"/>
</dbReference>
<dbReference type="Pfam" id="PF13551">
    <property type="entry name" value="HTH_29"/>
    <property type="match status" value="1"/>
</dbReference>
<dbReference type="SUPFAM" id="SSF46689">
    <property type="entry name" value="Homeodomain-like"/>
    <property type="match status" value="1"/>
</dbReference>
<sequence>MTTKRKVARRKMSLLELATELGNVSKACKIMGYSRQQFYEIRRNYQTFGAEGLLDRLPGPQGPHPNRVDETVEQAILDYCLTHPTHGPLRVAQQLALQGVQVSSGGVRGVWSRHGLLTRHERLLRLEKSVREQRLELSDEQIRVLERFSPEFRDRHIETSHTGDLVAVDTFFVGTLKGVGRVYLQSVIDCHSRYAWGRLYTTKLPVTAVHVLNEDVLPFFEEHAARISTVLSDNGREFCGRPDKHPYELFLQLEGIEHRTTQVRRPQSNGFVERLHRTLLDEHFRIKGREKWYESVEEMQEDLDSYLNHYNRERTHQGRGMNGRVPFQAFLDGIVMGEAEAETTEEAA</sequence>
<gene>
    <name evidence="2" type="ORF">DPQ33_18325</name>
</gene>
<dbReference type="Gene3D" id="3.30.420.10">
    <property type="entry name" value="Ribonuclease H-like superfamily/Ribonuclease H"/>
    <property type="match status" value="1"/>
</dbReference>
<comment type="caution">
    <text evidence="2">The sequence shown here is derived from an EMBL/GenBank/DDBJ whole genome shotgun (WGS) entry which is preliminary data.</text>
</comment>
<dbReference type="InterPro" id="IPR050900">
    <property type="entry name" value="Transposase_IS3/IS150/IS904"/>
</dbReference>
<dbReference type="InterPro" id="IPR036397">
    <property type="entry name" value="RNaseH_sf"/>
</dbReference>
<dbReference type="GO" id="GO:0003676">
    <property type="term" value="F:nucleic acid binding"/>
    <property type="evidence" value="ECO:0007669"/>
    <property type="project" value="InterPro"/>
</dbReference>
<protein>
    <submittedName>
        <fullName evidence="2">IS481 family transposase</fullName>
    </submittedName>
</protein>
<reference evidence="2 3" key="1">
    <citation type="submission" date="2018-06" db="EMBL/GenBank/DDBJ databases">
        <title>Complete genome of Desulfovibrio indonesiensis P37SLT.</title>
        <authorList>
            <person name="Crispim J.S."/>
            <person name="Vidigal P.M.P."/>
            <person name="Silva L.C.F."/>
            <person name="Laguardia C.N."/>
            <person name="Araujo L.C."/>
            <person name="Dias R.S."/>
            <person name="Sousa M.P."/>
            <person name="Paula S.O."/>
            <person name="Silva C."/>
        </authorList>
    </citation>
    <scope>NUCLEOTIDE SEQUENCE [LARGE SCALE GENOMIC DNA]</scope>
    <source>
        <strain evidence="2 3">P37SLT</strain>
    </source>
</reference>
<dbReference type="EMBL" id="QMIE01000044">
    <property type="protein sequence ID" value="TVM13251.1"/>
    <property type="molecule type" value="Genomic_DNA"/>
</dbReference>
<dbReference type="InterPro" id="IPR001584">
    <property type="entry name" value="Integrase_cat-core"/>
</dbReference>
<proteinExistence type="predicted"/>
<dbReference type="PROSITE" id="PS50994">
    <property type="entry name" value="INTEGRASE"/>
    <property type="match status" value="1"/>
</dbReference>
<organism evidence="2 3">
    <name type="scientific">Oceanidesulfovibrio indonesiensis</name>
    <dbReference type="NCBI Taxonomy" id="54767"/>
    <lineage>
        <taxon>Bacteria</taxon>
        <taxon>Pseudomonadati</taxon>
        <taxon>Thermodesulfobacteriota</taxon>
        <taxon>Desulfovibrionia</taxon>
        <taxon>Desulfovibrionales</taxon>
        <taxon>Desulfovibrionaceae</taxon>
        <taxon>Oceanidesulfovibrio</taxon>
    </lineage>
</organism>